<accession>A0A4R7ZKE0</accession>
<evidence type="ECO:0000313" key="1">
    <source>
        <dbReference type="EMBL" id="TDW17932.1"/>
    </source>
</evidence>
<organism evidence="1 2">
    <name type="scientific">Kribbella kalugense</name>
    <dbReference type="NCBI Taxonomy" id="2512221"/>
    <lineage>
        <taxon>Bacteria</taxon>
        <taxon>Bacillati</taxon>
        <taxon>Actinomycetota</taxon>
        <taxon>Actinomycetes</taxon>
        <taxon>Propionibacteriales</taxon>
        <taxon>Kribbellaceae</taxon>
        <taxon>Kribbella</taxon>
    </lineage>
</organism>
<keyword evidence="2" id="KW-1185">Reference proteome</keyword>
<name>A0A4R7ZKE0_9ACTN</name>
<evidence type="ECO:0000313" key="2">
    <source>
        <dbReference type="Proteomes" id="UP000295447"/>
    </source>
</evidence>
<protein>
    <submittedName>
        <fullName evidence="1">Uncharacterized protein</fullName>
    </submittedName>
</protein>
<reference evidence="1 2" key="1">
    <citation type="submission" date="2019-03" db="EMBL/GenBank/DDBJ databases">
        <title>Genomic Encyclopedia of Type Strains, Phase III (KMG-III): the genomes of soil and plant-associated and newly described type strains.</title>
        <authorList>
            <person name="Whitman W."/>
        </authorList>
    </citation>
    <scope>NUCLEOTIDE SEQUENCE [LARGE SCALE GENOMIC DNA]</scope>
    <source>
        <strain evidence="1 2">VKM Ac-2570</strain>
    </source>
</reference>
<sequence length="165" mass="18011">MGDGLADNLHRRDTPRLLTDDSLRSLARLDGKVYDGVVTLTEARNYLRSELLMVAAIVVPDQTPTVTQDLGPVDQSALSDDRGHESVCTITVETGDPTTTPDPEAQISFAAETLESRGWKVTLADVTEGHHQLTARREGYDLTASAKSTDWHLTFTGQTPYADDL</sequence>
<gene>
    <name evidence="1" type="ORF">EV650_4510</name>
</gene>
<dbReference type="EMBL" id="SODF01000002">
    <property type="protein sequence ID" value="TDW17932.1"/>
    <property type="molecule type" value="Genomic_DNA"/>
</dbReference>
<dbReference type="AlphaFoldDB" id="A0A4R7ZKE0"/>
<comment type="caution">
    <text evidence="1">The sequence shown here is derived from an EMBL/GenBank/DDBJ whole genome shotgun (WGS) entry which is preliminary data.</text>
</comment>
<proteinExistence type="predicted"/>
<dbReference type="Proteomes" id="UP000295447">
    <property type="component" value="Unassembled WGS sequence"/>
</dbReference>